<dbReference type="Pfam" id="PF10458">
    <property type="entry name" value="Val_tRNA-synt_C"/>
    <property type="match status" value="1"/>
</dbReference>
<feature type="coiled-coil region" evidence="12">
    <location>
        <begin position="813"/>
        <end position="868"/>
    </location>
</feature>
<dbReference type="Pfam" id="PF08264">
    <property type="entry name" value="Anticodon_1"/>
    <property type="match status" value="1"/>
</dbReference>
<dbReference type="InterPro" id="IPR013155">
    <property type="entry name" value="M/V/L/I-tRNA-synth_anticd-bd"/>
</dbReference>
<dbReference type="FunFam" id="1.10.730.10:FF:000014">
    <property type="entry name" value="Valine--tRNA ligase"/>
    <property type="match status" value="1"/>
</dbReference>
<dbReference type="InterPro" id="IPR009080">
    <property type="entry name" value="tRNAsynth_Ia_anticodon-bd"/>
</dbReference>
<evidence type="ECO:0000256" key="6">
    <source>
        <dbReference type="ARBA" id="ARBA00022840"/>
    </source>
</evidence>
<dbReference type="InterPro" id="IPR010978">
    <property type="entry name" value="tRNA-bd_arm"/>
</dbReference>
<evidence type="ECO:0000313" key="16">
    <source>
        <dbReference type="EMBL" id="RLL08961.1"/>
    </source>
</evidence>
<comment type="domain">
    <text evidence="12">The C-terminal coiled-coil domain is crucial for aminoacylation activity.</text>
</comment>
<reference evidence="16 17" key="1">
    <citation type="submission" date="2018-10" db="EMBL/GenBank/DDBJ databases">
        <title>Anaerotruncus faecis sp. nov., isolated from human feces.</title>
        <authorList>
            <person name="Wang Y.-J."/>
        </authorList>
    </citation>
    <scope>NUCLEOTIDE SEQUENCE [LARGE SCALE GENOMIC DNA]</scope>
    <source>
        <strain evidence="16 17">22A2-44</strain>
    </source>
</reference>
<dbReference type="FunFam" id="1.10.287.380:FF:000001">
    <property type="entry name" value="Valine--tRNA ligase"/>
    <property type="match status" value="1"/>
</dbReference>
<dbReference type="Gene3D" id="3.90.740.10">
    <property type="entry name" value="Valyl/Leucyl/Isoleucyl-tRNA synthetase, editing domain"/>
    <property type="match status" value="2"/>
</dbReference>
<evidence type="ECO:0000256" key="9">
    <source>
        <dbReference type="ARBA" id="ARBA00023146"/>
    </source>
</evidence>
<dbReference type="GO" id="GO:0004832">
    <property type="term" value="F:valine-tRNA ligase activity"/>
    <property type="evidence" value="ECO:0007669"/>
    <property type="project" value="UniProtKB-UniRule"/>
</dbReference>
<dbReference type="InterPro" id="IPR033705">
    <property type="entry name" value="Anticodon_Ia_Val"/>
</dbReference>
<dbReference type="Gene3D" id="1.10.730.10">
    <property type="entry name" value="Isoleucyl-tRNA Synthetase, Domain 1"/>
    <property type="match status" value="1"/>
</dbReference>
<dbReference type="FunFam" id="3.40.50.620:FF:000032">
    <property type="entry name" value="Valine--tRNA ligase"/>
    <property type="match status" value="1"/>
</dbReference>
<keyword evidence="8 12" id="KW-0175">Coiled coil</keyword>
<evidence type="ECO:0000259" key="13">
    <source>
        <dbReference type="Pfam" id="PF00133"/>
    </source>
</evidence>
<organism evidence="16 17">
    <name type="scientific">Anaerotruncus massiliensis</name>
    <name type="common">ex Liu et al. 2021</name>
    <dbReference type="NCBI Taxonomy" id="2321404"/>
    <lineage>
        <taxon>Bacteria</taxon>
        <taxon>Bacillati</taxon>
        <taxon>Bacillota</taxon>
        <taxon>Clostridia</taxon>
        <taxon>Eubacteriales</taxon>
        <taxon>Oscillospiraceae</taxon>
        <taxon>Anaerotruncus</taxon>
    </lineage>
</organism>
<keyword evidence="5 12" id="KW-0547">Nucleotide-binding</keyword>
<evidence type="ECO:0000256" key="5">
    <source>
        <dbReference type="ARBA" id="ARBA00022741"/>
    </source>
</evidence>
<dbReference type="GO" id="GO:0002161">
    <property type="term" value="F:aminoacyl-tRNA deacylase activity"/>
    <property type="evidence" value="ECO:0007669"/>
    <property type="project" value="InterPro"/>
</dbReference>
<dbReference type="FunFam" id="3.40.50.620:FF:000098">
    <property type="entry name" value="Valine--tRNA ligase"/>
    <property type="match status" value="1"/>
</dbReference>
<dbReference type="Gene3D" id="1.10.287.380">
    <property type="entry name" value="Valyl-tRNA synthetase, C-terminal domain"/>
    <property type="match status" value="1"/>
</dbReference>
<evidence type="ECO:0000256" key="2">
    <source>
        <dbReference type="ARBA" id="ARBA00011245"/>
    </source>
</evidence>
<evidence type="ECO:0000256" key="12">
    <source>
        <dbReference type="HAMAP-Rule" id="MF_02004"/>
    </source>
</evidence>
<dbReference type="HAMAP" id="MF_02004">
    <property type="entry name" value="Val_tRNA_synth_type1"/>
    <property type="match status" value="1"/>
</dbReference>
<comment type="similarity">
    <text evidence="11 12">Belongs to the class-I aminoacyl-tRNA synthetase family. ValS type 1 subfamily.</text>
</comment>
<proteinExistence type="inferred from homology"/>
<dbReference type="Pfam" id="PF00133">
    <property type="entry name" value="tRNA-synt_1"/>
    <property type="match status" value="1"/>
</dbReference>
<dbReference type="FunFam" id="3.90.740.10:FF:000005">
    <property type="entry name" value="Valine--tRNA ligase, mitochondrial"/>
    <property type="match status" value="1"/>
</dbReference>
<dbReference type="SUPFAM" id="SSF50677">
    <property type="entry name" value="ValRS/IleRS/LeuRS editing domain"/>
    <property type="match status" value="1"/>
</dbReference>
<evidence type="ECO:0000256" key="8">
    <source>
        <dbReference type="ARBA" id="ARBA00023054"/>
    </source>
</evidence>
<dbReference type="CDD" id="cd07962">
    <property type="entry name" value="Anticodon_Ia_Val"/>
    <property type="match status" value="1"/>
</dbReference>
<dbReference type="AlphaFoldDB" id="A0A498CK01"/>
<dbReference type="EC" id="6.1.1.9" evidence="12"/>
<dbReference type="SUPFAM" id="SSF47323">
    <property type="entry name" value="Anticodon-binding domain of a subclass of class I aminoacyl-tRNA synthetases"/>
    <property type="match status" value="1"/>
</dbReference>
<keyword evidence="6 12" id="KW-0067">ATP-binding</keyword>
<dbReference type="NCBIfam" id="TIGR00422">
    <property type="entry name" value="valS"/>
    <property type="match status" value="1"/>
</dbReference>
<feature type="domain" description="Valyl-tRNA synthetase tRNA-binding arm" evidence="15">
    <location>
        <begin position="810"/>
        <end position="871"/>
    </location>
</feature>
<dbReference type="InterPro" id="IPR002300">
    <property type="entry name" value="aa-tRNA-synth_Ia"/>
</dbReference>
<dbReference type="PRINTS" id="PR00986">
    <property type="entry name" value="TRNASYNTHVAL"/>
</dbReference>
<evidence type="ECO:0000259" key="15">
    <source>
        <dbReference type="Pfam" id="PF10458"/>
    </source>
</evidence>
<dbReference type="PROSITE" id="PS00178">
    <property type="entry name" value="AA_TRNA_LIGASE_I"/>
    <property type="match status" value="1"/>
</dbReference>
<dbReference type="PANTHER" id="PTHR11946">
    <property type="entry name" value="VALYL-TRNA SYNTHETASES"/>
    <property type="match status" value="1"/>
</dbReference>
<sequence length="873" mass="99649">MPKQLEKVYDPKQVEDKTYRFWEEGRYFHAEPNPEKKPYTIVIPPPNITGKLHMGHALDETLQDILIRWRRMQGYETLWLPGTDHASIATEAKIVEAMRQEGVTKEDLGREGFLKRAWAWKKEYGGHIIDQLKKLGSSCDWERERFTLDEGCSRAVREVFVNLYEKGLIYRGERIINWCPHCKSTISDIEVEYDEKDGFFWHINYPIVGTDEVLEIATTRPETLLGDTAVAVHPDDERYKHLVGKKVLLPIVGKEIPIIADEYVEMDFGTGVVKITPAHDPNDFEVGLRHDLPVVNVMNDDATINEHGGRYEGMTREECRKAIVADLEAGGYLKSVEPYKHNVGGCYRCGSAIEPRVSKQWFVRMEPLAKPAIEAVRRGDTKFVPERFDKIYFNWLENIKDWCISRQLWWGHRIPAWYCPDCGEMVVSKEDPDACPKCGGKHLVQDPDTLDTWFSSALWPFSTLGWPDETPELKYFYPTNTLVTGYDIIFFWVARMIFSGLEHMGEVPFDTVLIHGLVRDAQGRKMSKSLGNGIDPLEVIDKYGADALRFTLATGNAPGNDMRFSDEKVNASRNFANKVWNASRFVLMNLSDGLTDVSLPGTLAVEDRWILTKYNALVREVTENLEKFELGLAVQKLYDFIWDVLCDWYIELCKSRLQAGGEASLAAQRVLVYVLGGTLKLLHPFMPFITEEIWQALPHEGESVMVSDWPVYDEALNFAADERDFEKVMQAIRAIRVRRGEMNVPPSKKTHLYIATGEAEVFRQGIPFFQRLAFASDVEIGERFAPEGAVQVVTEAARIFIPMDELVDREKELARLGREKAACEKDLAALSGKLMNPGFVEKAPANVVEAERQRLQKVRERLAKIEESLSAFS</sequence>
<evidence type="ECO:0000256" key="7">
    <source>
        <dbReference type="ARBA" id="ARBA00022917"/>
    </source>
</evidence>
<dbReference type="EMBL" id="RCHT01000026">
    <property type="protein sequence ID" value="RLL08961.1"/>
    <property type="molecule type" value="Genomic_DNA"/>
</dbReference>
<dbReference type="RefSeq" id="WP_121587335.1">
    <property type="nucleotide sequence ID" value="NZ_DBFSDP010000294.1"/>
</dbReference>
<feature type="short sequence motif" description="'KMSKS' region" evidence="12">
    <location>
        <begin position="525"/>
        <end position="529"/>
    </location>
</feature>
<evidence type="ECO:0000256" key="11">
    <source>
        <dbReference type="ARBA" id="ARBA00060830"/>
    </source>
</evidence>
<comment type="subcellular location">
    <subcellularLocation>
        <location evidence="1 12">Cytoplasm</location>
    </subcellularLocation>
</comment>
<gene>
    <name evidence="12" type="primary">valS</name>
    <name evidence="16" type="ORF">D4A47_11160</name>
</gene>
<dbReference type="InterPro" id="IPR019499">
    <property type="entry name" value="Val-tRNA_synth_tRNA-bd"/>
</dbReference>
<dbReference type="GO" id="GO:0005829">
    <property type="term" value="C:cytosol"/>
    <property type="evidence" value="ECO:0007669"/>
    <property type="project" value="TreeGrafter"/>
</dbReference>
<protein>
    <recommendedName>
        <fullName evidence="12">Valine--tRNA ligase</fullName>
        <ecNumber evidence="12">6.1.1.9</ecNumber>
    </recommendedName>
    <alternativeName>
        <fullName evidence="12">Valyl-tRNA synthetase</fullName>
        <shortName evidence="12">ValRS</shortName>
    </alternativeName>
</protein>
<keyword evidence="9 12" id="KW-0030">Aminoacyl-tRNA synthetase</keyword>
<dbReference type="Proteomes" id="UP000276301">
    <property type="component" value="Unassembled WGS sequence"/>
</dbReference>
<feature type="short sequence motif" description="'HIGH' region" evidence="12">
    <location>
        <begin position="46"/>
        <end position="56"/>
    </location>
</feature>
<dbReference type="CDD" id="cd00817">
    <property type="entry name" value="ValRS_core"/>
    <property type="match status" value="1"/>
</dbReference>
<keyword evidence="17" id="KW-1185">Reference proteome</keyword>
<dbReference type="SUPFAM" id="SSF46589">
    <property type="entry name" value="tRNA-binding arm"/>
    <property type="match status" value="1"/>
</dbReference>
<feature type="binding site" evidence="12">
    <location>
        <position position="528"/>
    </location>
    <ligand>
        <name>ATP</name>
        <dbReference type="ChEBI" id="CHEBI:30616"/>
    </ligand>
</feature>
<keyword evidence="3 12" id="KW-0963">Cytoplasm</keyword>
<feature type="domain" description="Aminoacyl-tRNA synthetase class Ia" evidence="13">
    <location>
        <begin position="18"/>
        <end position="564"/>
    </location>
</feature>
<dbReference type="PANTHER" id="PTHR11946:SF93">
    <property type="entry name" value="VALINE--TRNA LIGASE, CHLOROPLASTIC_MITOCHONDRIAL 2"/>
    <property type="match status" value="1"/>
</dbReference>
<dbReference type="GO" id="GO:0005524">
    <property type="term" value="F:ATP binding"/>
    <property type="evidence" value="ECO:0007669"/>
    <property type="project" value="UniProtKB-UniRule"/>
</dbReference>
<comment type="domain">
    <text evidence="12">ValRS has two distinct active sites: one for aminoacylation and one for editing. The misactivated threonine is translocated from the active site to the editing site.</text>
</comment>
<keyword evidence="4 12" id="KW-0436">Ligase</keyword>
<dbReference type="InterPro" id="IPR014729">
    <property type="entry name" value="Rossmann-like_a/b/a_fold"/>
</dbReference>
<dbReference type="InterPro" id="IPR037118">
    <property type="entry name" value="Val-tRNA_synth_C_sf"/>
</dbReference>
<evidence type="ECO:0000256" key="10">
    <source>
        <dbReference type="ARBA" id="ARBA00047552"/>
    </source>
</evidence>
<dbReference type="SUPFAM" id="SSF52374">
    <property type="entry name" value="Nucleotidylyl transferase"/>
    <property type="match status" value="1"/>
</dbReference>
<evidence type="ECO:0000313" key="17">
    <source>
        <dbReference type="Proteomes" id="UP000276301"/>
    </source>
</evidence>
<evidence type="ECO:0000256" key="3">
    <source>
        <dbReference type="ARBA" id="ARBA00022490"/>
    </source>
</evidence>
<dbReference type="NCBIfam" id="NF004349">
    <property type="entry name" value="PRK05729.1"/>
    <property type="match status" value="1"/>
</dbReference>
<dbReference type="InterPro" id="IPR001412">
    <property type="entry name" value="aa-tRNA-synth_I_CS"/>
</dbReference>
<comment type="caution">
    <text evidence="16">The sequence shown here is derived from an EMBL/GenBank/DDBJ whole genome shotgun (WGS) entry which is preliminary data.</text>
</comment>
<dbReference type="GO" id="GO:0006438">
    <property type="term" value="P:valyl-tRNA aminoacylation"/>
    <property type="evidence" value="ECO:0007669"/>
    <property type="project" value="UniProtKB-UniRule"/>
</dbReference>
<comment type="function">
    <text evidence="12">Catalyzes the attachment of valine to tRNA(Val). As ValRS can inadvertently accommodate and process structurally similar amino acids such as threonine, to avoid such errors, it has a 'posttransfer' editing activity that hydrolyzes mischarged Thr-tRNA(Val) in a tRNA-dependent manner.</text>
</comment>
<feature type="domain" description="Methionyl/Valyl/Leucyl/Isoleucyl-tRNA synthetase anticodon-binding" evidence="14">
    <location>
        <begin position="607"/>
        <end position="753"/>
    </location>
</feature>
<dbReference type="InterPro" id="IPR002303">
    <property type="entry name" value="Valyl-tRNA_ligase"/>
</dbReference>
<keyword evidence="7 12" id="KW-0648">Protein biosynthesis</keyword>
<comment type="catalytic activity">
    <reaction evidence="10 12">
        <text>tRNA(Val) + L-valine + ATP = L-valyl-tRNA(Val) + AMP + diphosphate</text>
        <dbReference type="Rhea" id="RHEA:10704"/>
        <dbReference type="Rhea" id="RHEA-COMP:9672"/>
        <dbReference type="Rhea" id="RHEA-COMP:9708"/>
        <dbReference type="ChEBI" id="CHEBI:30616"/>
        <dbReference type="ChEBI" id="CHEBI:33019"/>
        <dbReference type="ChEBI" id="CHEBI:57762"/>
        <dbReference type="ChEBI" id="CHEBI:78442"/>
        <dbReference type="ChEBI" id="CHEBI:78537"/>
        <dbReference type="ChEBI" id="CHEBI:456215"/>
        <dbReference type="EC" id="6.1.1.9"/>
    </reaction>
</comment>
<evidence type="ECO:0000256" key="4">
    <source>
        <dbReference type="ARBA" id="ARBA00022598"/>
    </source>
</evidence>
<evidence type="ECO:0000256" key="1">
    <source>
        <dbReference type="ARBA" id="ARBA00004496"/>
    </source>
</evidence>
<dbReference type="Gene3D" id="3.40.50.620">
    <property type="entry name" value="HUPs"/>
    <property type="match status" value="2"/>
</dbReference>
<dbReference type="InterPro" id="IPR009008">
    <property type="entry name" value="Val/Leu/Ile-tRNA-synth_edit"/>
</dbReference>
<name>A0A498CK01_9FIRM</name>
<evidence type="ECO:0000259" key="14">
    <source>
        <dbReference type="Pfam" id="PF08264"/>
    </source>
</evidence>
<comment type="subunit">
    <text evidence="2 12">Monomer.</text>
</comment>
<accession>A0A498CK01</accession>